<keyword evidence="3" id="KW-1185">Reference proteome</keyword>
<organism evidence="2 3">
    <name type="scientific">Rhodoferax lithotrophicus</name>
    <dbReference type="NCBI Taxonomy" id="2798804"/>
    <lineage>
        <taxon>Bacteria</taxon>
        <taxon>Pseudomonadati</taxon>
        <taxon>Pseudomonadota</taxon>
        <taxon>Betaproteobacteria</taxon>
        <taxon>Burkholderiales</taxon>
        <taxon>Comamonadaceae</taxon>
        <taxon>Rhodoferax</taxon>
    </lineage>
</organism>
<evidence type="ECO:0000313" key="3">
    <source>
        <dbReference type="Proteomes" id="UP000824366"/>
    </source>
</evidence>
<dbReference type="InterPro" id="IPR038765">
    <property type="entry name" value="Papain-like_cys_pep_sf"/>
</dbReference>
<dbReference type="SUPFAM" id="SSF54001">
    <property type="entry name" value="Cysteine proteinases"/>
    <property type="match status" value="1"/>
</dbReference>
<proteinExistence type="predicted"/>
<dbReference type="Gene3D" id="3.10.620.30">
    <property type="match status" value="1"/>
</dbReference>
<dbReference type="Proteomes" id="UP000824366">
    <property type="component" value="Chromosome"/>
</dbReference>
<dbReference type="Gene3D" id="2.60.40.3140">
    <property type="match status" value="1"/>
</dbReference>
<evidence type="ECO:0000313" key="2">
    <source>
        <dbReference type="EMBL" id="BCO28533.1"/>
    </source>
</evidence>
<dbReference type="EMBL" id="AP024238">
    <property type="protein sequence ID" value="BCO28533.1"/>
    <property type="molecule type" value="Genomic_DNA"/>
</dbReference>
<name>A0ABN6D9W4_9BURK</name>
<reference evidence="2 3" key="1">
    <citation type="journal article" date="2021" name="Microbiol. Spectr.">
        <title>A Single Bacterium Capable of Oxidation and Reduction of Iron at Circumneutral pH.</title>
        <authorList>
            <person name="Kato S."/>
            <person name="Ohkuma M."/>
        </authorList>
    </citation>
    <scope>NUCLEOTIDE SEQUENCE [LARGE SCALE GENOMIC DNA]</scope>
    <source>
        <strain evidence="2 3">MIZ03</strain>
    </source>
</reference>
<accession>A0ABN6D9W4</accession>
<evidence type="ECO:0000259" key="1">
    <source>
        <dbReference type="Pfam" id="PF12969"/>
    </source>
</evidence>
<dbReference type="Pfam" id="PF12969">
    <property type="entry name" value="DUF3857"/>
    <property type="match status" value="1"/>
</dbReference>
<sequence length="657" mass="73591">MLKIMHWVRSGILAVGVCLCGCVVYAAAPLEYKIEKPPIWVTSVVPDLAAALPAEKQNGGVSYLLVDRQVLVKGDSKLSYHHMVFKIQNESGLENSSNIEIRFDPSYQTLLLHTVSIRRGDQLIPKLLPAAIKVLQRETSLEQLVFNGSKTANLFLDDVRVGDVVEYAYTLRGSNPVFGGRHYSQFDFQWGTPVQHVYARLLAEPDRKIAFKLVNTQQAAEVHTVAGMQEYAWDLKDVSALRSRDDAPAWYDPYPSVQWSDFSDWGAVVQWGIPLYKTPSRLSSELAAEVDRIKLQFASSEDRVVEALRYVQKTVRYLGVEVGPGSHAPTPPDVVLSRRFGDCKDKTLLTLTLLKALEVDASAALVNSRAKKGIFGWQASPGAFDHVIVRVKLGGESYWLDPTLQPQMGRLGDISQANFGYSLVLEPGQTELSEMRLGQAMMYTRKVLTVLDSRGGWLKPVSLTVTTLLEGVSAERMRATLAKESPEDLQKKLVNYFARYYPGIAVVRPYEMSDNKANNQITLTEYYEVSDLWKSTKDDRMEAYAAIPDVNDFLRAPQNTVRSEPMGLFHPVDVRQTTYVLLPEKWKFKGGTSKVNDPVFDFESSASFVPGRLTMVDTYRSKSDAIEAKNMSSYLANTRKARDMLGYTFSQSTKSLD</sequence>
<gene>
    <name evidence="2" type="ORF">MIZ03_3439</name>
</gene>
<protein>
    <recommendedName>
        <fullName evidence="1">DUF3857 domain-containing protein</fullName>
    </recommendedName>
</protein>
<dbReference type="InterPro" id="IPR024618">
    <property type="entry name" value="DUF3857"/>
</dbReference>
<feature type="domain" description="DUF3857" evidence="1">
    <location>
        <begin position="79"/>
        <end position="240"/>
    </location>
</feature>